<keyword evidence="2" id="KW-0479">Metal-binding</keyword>
<dbReference type="Gene3D" id="3.30.420.40">
    <property type="match status" value="2"/>
</dbReference>
<feature type="domain" description="ATPase BadF/BadG/BcrA/BcrD type" evidence="5">
    <location>
        <begin position="60"/>
        <end position="247"/>
    </location>
</feature>
<dbReference type="CDD" id="cd24109">
    <property type="entry name" value="ASKHA_NBD_YjiL-like"/>
    <property type="match status" value="1"/>
</dbReference>
<protein>
    <submittedName>
        <fullName evidence="6">CoA-substrate-specific enzyme activase</fullName>
    </submittedName>
</protein>
<dbReference type="Proteomes" id="UP000037175">
    <property type="component" value="Unassembled WGS sequence"/>
</dbReference>
<dbReference type="AlphaFoldDB" id="A0A0L6W220"/>
<reference evidence="7" key="1">
    <citation type="submission" date="2015-07" db="EMBL/GenBank/DDBJ databases">
        <title>Complete Genome of Thermincola ferriacetica strain Z-0001T.</title>
        <authorList>
            <person name="Lusk B."/>
            <person name="Badalamenti J.P."/>
            <person name="Parameswaran P."/>
            <person name="Bond D.R."/>
            <person name="Torres C.I."/>
        </authorList>
    </citation>
    <scope>NUCLEOTIDE SEQUENCE [LARGE SCALE GENOMIC DNA]</scope>
    <source>
        <strain evidence="7">Z-0001</strain>
    </source>
</reference>
<accession>A0A0L6W220</accession>
<comment type="caution">
    <text evidence="6">The sequence shown here is derived from an EMBL/GenBank/DDBJ whole genome shotgun (WGS) entry which is preliminary data.</text>
</comment>
<dbReference type="GO" id="GO:0051536">
    <property type="term" value="F:iron-sulfur cluster binding"/>
    <property type="evidence" value="ECO:0007669"/>
    <property type="project" value="UniProtKB-KW"/>
</dbReference>
<keyword evidence="3" id="KW-0408">Iron</keyword>
<dbReference type="PANTHER" id="PTHR32329">
    <property type="entry name" value="BIFUNCTIONAL PROTEIN [INCLUDES 2-HYDROXYACYL-COA DEHYDRATASE (N-TER) AND ITS ACTIVATOR DOMAIN (C_TERM)-RELATED"/>
    <property type="match status" value="1"/>
</dbReference>
<keyword evidence="4" id="KW-0411">Iron-sulfur</keyword>
<proteinExistence type="predicted"/>
<dbReference type="InterPro" id="IPR008275">
    <property type="entry name" value="CoA_E_activase_dom"/>
</dbReference>
<name>A0A0L6W220_9FIRM</name>
<evidence type="ECO:0000313" key="7">
    <source>
        <dbReference type="Proteomes" id="UP000037175"/>
    </source>
</evidence>
<organism evidence="6 7">
    <name type="scientific">Thermincola ferriacetica</name>
    <dbReference type="NCBI Taxonomy" id="281456"/>
    <lineage>
        <taxon>Bacteria</taxon>
        <taxon>Bacillati</taxon>
        <taxon>Bacillota</taxon>
        <taxon>Clostridia</taxon>
        <taxon>Eubacteriales</taxon>
        <taxon>Thermincolaceae</taxon>
        <taxon>Thermincola</taxon>
    </lineage>
</organism>
<dbReference type="NCBIfam" id="TIGR00241">
    <property type="entry name" value="CoA_E_activ"/>
    <property type="match status" value="1"/>
</dbReference>
<evidence type="ECO:0000256" key="2">
    <source>
        <dbReference type="ARBA" id="ARBA00022723"/>
    </source>
</evidence>
<sequence>MIFGFDLGSRYVKLATLAEDSFNFYRYETIEFYKEFGRKEQDSLVIDFARLGFGETGKIISTGYGRNTVQIQGGQDIPEIKAHVYGARWQTGLEDFTLLDLGGQDSKVVLVRKGRLLDFQTNDKCAASSGRYLENMAAVLGITLEELSKYHEDPIDLSSTCAIFGESEIIGKIIEGHSIASLAAGVNYTIFKRIKPMLSQLLCDKIIFTGGVAHNGALKNIVEKEMQVEVIVPQYPQYNGAIGCCVYGGSLLE</sequence>
<dbReference type="Pfam" id="PF01869">
    <property type="entry name" value="BcrAD_BadFG"/>
    <property type="match status" value="1"/>
</dbReference>
<evidence type="ECO:0000256" key="4">
    <source>
        <dbReference type="ARBA" id="ARBA00023014"/>
    </source>
</evidence>
<dbReference type="GO" id="GO:0046872">
    <property type="term" value="F:metal ion binding"/>
    <property type="evidence" value="ECO:0007669"/>
    <property type="project" value="UniProtKB-KW"/>
</dbReference>
<dbReference type="EMBL" id="LGTE01000011">
    <property type="protein sequence ID" value="KNZ69590.1"/>
    <property type="molecule type" value="Genomic_DNA"/>
</dbReference>
<dbReference type="PATRIC" id="fig|281456.6.peg.1935"/>
<dbReference type="InterPro" id="IPR002731">
    <property type="entry name" value="ATPase_BadF"/>
</dbReference>
<evidence type="ECO:0000259" key="5">
    <source>
        <dbReference type="Pfam" id="PF01869"/>
    </source>
</evidence>
<evidence type="ECO:0000256" key="3">
    <source>
        <dbReference type="ARBA" id="ARBA00023004"/>
    </source>
</evidence>
<dbReference type="InterPro" id="IPR043129">
    <property type="entry name" value="ATPase_NBD"/>
</dbReference>
<comment type="cofactor">
    <cofactor evidence="1">
        <name>[4Fe-4S] cluster</name>
        <dbReference type="ChEBI" id="CHEBI:49883"/>
    </cofactor>
</comment>
<dbReference type="PANTHER" id="PTHR32329:SF5">
    <property type="entry name" value="ACTIVATOR OF 2-HYDROXYACYL-COA DEHYDRATASE"/>
    <property type="match status" value="1"/>
</dbReference>
<dbReference type="SUPFAM" id="SSF53067">
    <property type="entry name" value="Actin-like ATPase domain"/>
    <property type="match status" value="1"/>
</dbReference>
<gene>
    <name evidence="6" type="ORF">Tfer_1844</name>
</gene>
<evidence type="ECO:0000313" key="6">
    <source>
        <dbReference type="EMBL" id="KNZ69590.1"/>
    </source>
</evidence>
<dbReference type="RefSeq" id="WP_152909014.1">
    <property type="nucleotide sequence ID" value="NZ_LGTE01000011.1"/>
</dbReference>
<evidence type="ECO:0000256" key="1">
    <source>
        <dbReference type="ARBA" id="ARBA00001966"/>
    </source>
</evidence>
<dbReference type="InterPro" id="IPR051805">
    <property type="entry name" value="Dehydratase_Activator_Redct"/>
</dbReference>
<keyword evidence="7" id="KW-1185">Reference proteome</keyword>